<accession>A0A433XB62</accession>
<feature type="transmembrane region" description="Helical" evidence="2">
    <location>
        <begin position="165"/>
        <end position="185"/>
    </location>
</feature>
<reference evidence="3 4" key="1">
    <citation type="journal article" date="2016" name="Int. J. Syst. Evol. Microbiol.">
        <title>Arsenicitalea aurantiaca gen. nov., sp. nov., a new member of the family Hyphomicrobiaceae, isolated from high-arsenic sediment.</title>
        <authorList>
            <person name="Mu Y."/>
            <person name="Zhou L."/>
            <person name="Zeng X.C."/>
            <person name="Liu L."/>
            <person name="Pan Y."/>
            <person name="Chen X."/>
            <person name="Wang J."/>
            <person name="Li S."/>
            <person name="Li W.J."/>
            <person name="Wang Y."/>
        </authorList>
    </citation>
    <scope>NUCLEOTIDE SEQUENCE [LARGE SCALE GENOMIC DNA]</scope>
    <source>
        <strain evidence="3 4">42-50</strain>
    </source>
</reference>
<keyword evidence="2" id="KW-0472">Membrane</keyword>
<dbReference type="InterPro" id="IPR010331">
    <property type="entry name" value="ExoD"/>
</dbReference>
<keyword evidence="4" id="KW-1185">Reference proteome</keyword>
<evidence type="ECO:0000256" key="2">
    <source>
        <dbReference type="SAM" id="Phobius"/>
    </source>
</evidence>
<organism evidence="3 4">
    <name type="scientific">Arsenicitalea aurantiaca</name>
    <dbReference type="NCBI Taxonomy" id="1783274"/>
    <lineage>
        <taxon>Bacteria</taxon>
        <taxon>Pseudomonadati</taxon>
        <taxon>Pseudomonadota</taxon>
        <taxon>Alphaproteobacteria</taxon>
        <taxon>Hyphomicrobiales</taxon>
        <taxon>Devosiaceae</taxon>
        <taxon>Arsenicitalea</taxon>
    </lineage>
</organism>
<comment type="caution">
    <text evidence="3">The sequence shown here is derived from an EMBL/GenBank/DDBJ whole genome shotgun (WGS) entry which is preliminary data.</text>
</comment>
<dbReference type="EMBL" id="RZNJ01000003">
    <property type="protein sequence ID" value="RUT31316.1"/>
    <property type="molecule type" value="Genomic_DNA"/>
</dbReference>
<dbReference type="PANTHER" id="PTHR41795">
    <property type="entry name" value="EXOPOLYSACCHARIDE SYNTHESIS PROTEIN"/>
    <property type="match status" value="1"/>
</dbReference>
<feature type="transmembrane region" description="Helical" evidence="2">
    <location>
        <begin position="80"/>
        <end position="105"/>
    </location>
</feature>
<name>A0A433XB62_9HYPH</name>
<proteinExistence type="predicted"/>
<dbReference type="PANTHER" id="PTHR41795:SF1">
    <property type="entry name" value="EXOPOLYSACCHARIDE SYNTHESIS PROTEIN"/>
    <property type="match status" value="1"/>
</dbReference>
<feature type="transmembrane region" description="Helical" evidence="2">
    <location>
        <begin position="51"/>
        <end position="74"/>
    </location>
</feature>
<dbReference type="Pfam" id="PF06055">
    <property type="entry name" value="ExoD"/>
    <property type="match status" value="1"/>
</dbReference>
<keyword evidence="2" id="KW-0812">Transmembrane</keyword>
<protein>
    <submittedName>
        <fullName evidence="3">Exopolysaccharide biosynthesis protein</fullName>
    </submittedName>
</protein>
<keyword evidence="2" id="KW-1133">Transmembrane helix</keyword>
<feature type="transmembrane region" description="Helical" evidence="2">
    <location>
        <begin position="190"/>
        <end position="210"/>
    </location>
</feature>
<dbReference type="AlphaFoldDB" id="A0A433XB62"/>
<evidence type="ECO:0000313" key="3">
    <source>
        <dbReference type="EMBL" id="RUT31316.1"/>
    </source>
</evidence>
<feature type="transmembrane region" description="Helical" evidence="2">
    <location>
        <begin position="137"/>
        <end position="159"/>
    </location>
</feature>
<sequence length="213" mass="22297">MEFMSGLPRANDGASGRPQGDEGTLTSLLETVSEAGADPEKIKVSEIAEAIGALGFAPLLIVPSAIVVTPASAIPGLSTVAGLTMALIAGQALFGRTAPWLPGWIRRRSIDRQKLQSAIRAVGAPTRWIDRITRRRLPMLTGAIASRVLLSICTLLGLIMPLFEFIPTSSSILSGVILLISLSILTRDGLIALAGLALLGGAGMLGFMLLKLF</sequence>
<feature type="region of interest" description="Disordered" evidence="1">
    <location>
        <begin position="1"/>
        <end position="23"/>
    </location>
</feature>
<evidence type="ECO:0000313" key="4">
    <source>
        <dbReference type="Proteomes" id="UP000281547"/>
    </source>
</evidence>
<evidence type="ECO:0000256" key="1">
    <source>
        <dbReference type="SAM" id="MobiDB-lite"/>
    </source>
</evidence>
<dbReference type="PIRSF" id="PIRSF033239">
    <property type="entry name" value="ExoD"/>
    <property type="match status" value="1"/>
</dbReference>
<gene>
    <name evidence="3" type="ORF">EMQ25_10720</name>
</gene>
<dbReference type="Proteomes" id="UP000281547">
    <property type="component" value="Unassembled WGS sequence"/>
</dbReference>